<evidence type="ECO:0000259" key="1">
    <source>
        <dbReference type="PROSITE" id="PS50090"/>
    </source>
</evidence>
<feature type="domain" description="Myb-like" evidence="1">
    <location>
        <begin position="9"/>
        <end position="56"/>
    </location>
</feature>
<evidence type="ECO:0000313" key="6">
    <source>
        <dbReference type="EMBL" id="CAL6104377.1"/>
    </source>
</evidence>
<keyword evidence="3" id="KW-0238">DNA-binding</keyword>
<reference evidence="5 7" key="2">
    <citation type="submission" date="2024-07" db="EMBL/GenBank/DDBJ databases">
        <authorList>
            <person name="Akdeniz Z."/>
        </authorList>
    </citation>
    <scope>NUCLEOTIDE SEQUENCE [LARGE SCALE GENOMIC DNA]</scope>
</reference>
<dbReference type="InterPro" id="IPR001005">
    <property type="entry name" value="SANT/Myb"/>
</dbReference>
<evidence type="ECO:0000259" key="2">
    <source>
        <dbReference type="PROSITE" id="PS51294"/>
    </source>
</evidence>
<dbReference type="SUPFAM" id="SSF46689">
    <property type="entry name" value="Homeodomain-like"/>
    <property type="match status" value="1"/>
</dbReference>
<dbReference type="PROSITE" id="PS51294">
    <property type="entry name" value="HTH_MYB"/>
    <property type="match status" value="1"/>
</dbReference>
<dbReference type="InterPro" id="IPR009057">
    <property type="entry name" value="Homeodomain-like_sf"/>
</dbReference>
<gene>
    <name evidence="3" type="ORF">HINF_LOCUS1872</name>
    <name evidence="5" type="ORF">HINF_LOCUS34321</name>
    <name evidence="4" type="ORF">HINF_LOCUS37761</name>
    <name evidence="6" type="ORF">HINF_LOCUS72753</name>
</gene>
<organism evidence="3">
    <name type="scientific">Hexamita inflata</name>
    <dbReference type="NCBI Taxonomy" id="28002"/>
    <lineage>
        <taxon>Eukaryota</taxon>
        <taxon>Metamonada</taxon>
        <taxon>Diplomonadida</taxon>
        <taxon>Hexamitidae</taxon>
        <taxon>Hexamitinae</taxon>
        <taxon>Hexamita</taxon>
    </lineage>
</organism>
<dbReference type="EMBL" id="CATOUU010000806">
    <property type="protein sequence ID" value="CAI9950116.1"/>
    <property type="molecule type" value="Genomic_DNA"/>
</dbReference>
<dbReference type="InterPro" id="IPR017930">
    <property type="entry name" value="Myb_dom"/>
</dbReference>
<keyword evidence="7" id="KW-1185">Reference proteome</keyword>
<dbReference type="Pfam" id="PF00249">
    <property type="entry name" value="Myb_DNA-binding"/>
    <property type="match status" value="1"/>
</dbReference>
<dbReference type="CDD" id="cd00167">
    <property type="entry name" value="SANT"/>
    <property type="match status" value="1"/>
</dbReference>
<dbReference type="EMBL" id="CAXDID020000582">
    <property type="protein sequence ID" value="CAL6104377.1"/>
    <property type="molecule type" value="Genomic_DNA"/>
</dbReference>
<proteinExistence type="predicted"/>
<dbReference type="EMBL" id="CATOUU010000046">
    <property type="protein sequence ID" value="CAI9914227.1"/>
    <property type="molecule type" value="Genomic_DNA"/>
</dbReference>
<evidence type="ECO:0000313" key="5">
    <source>
        <dbReference type="EMBL" id="CAL6032093.1"/>
    </source>
</evidence>
<evidence type="ECO:0000313" key="4">
    <source>
        <dbReference type="EMBL" id="CAI9950116.1"/>
    </source>
</evidence>
<dbReference type="PROSITE" id="PS50090">
    <property type="entry name" value="MYB_LIKE"/>
    <property type="match status" value="1"/>
</dbReference>
<protein>
    <submittedName>
        <fullName evidence="3">Myb-like DNA-binding domain-containing protein</fullName>
    </submittedName>
    <submittedName>
        <fullName evidence="5">Myb-like_DNA-binding domain-containing protein</fullName>
    </submittedName>
</protein>
<evidence type="ECO:0000313" key="7">
    <source>
        <dbReference type="Proteomes" id="UP001642409"/>
    </source>
</evidence>
<dbReference type="Gene3D" id="1.10.10.60">
    <property type="entry name" value="Homeodomain-like"/>
    <property type="match status" value="1"/>
</dbReference>
<name>A0AA86N706_9EUKA</name>
<reference evidence="3" key="1">
    <citation type="submission" date="2023-06" db="EMBL/GenBank/DDBJ databases">
        <authorList>
            <person name="Kurt Z."/>
        </authorList>
    </citation>
    <scope>NUCLEOTIDE SEQUENCE</scope>
</reference>
<feature type="domain" description="HTH myb-type" evidence="2">
    <location>
        <begin position="1"/>
        <end position="60"/>
    </location>
</feature>
<comment type="caution">
    <text evidence="3">The sequence shown here is derived from an EMBL/GenBank/DDBJ whole genome shotgun (WGS) entry which is preliminary data.</text>
</comment>
<accession>A0AA86N706</accession>
<dbReference type="GO" id="GO:0003677">
    <property type="term" value="F:DNA binding"/>
    <property type="evidence" value="ECO:0007669"/>
    <property type="project" value="UniProtKB-KW"/>
</dbReference>
<evidence type="ECO:0000313" key="3">
    <source>
        <dbReference type="EMBL" id="CAI9914227.1"/>
    </source>
</evidence>
<dbReference type="SMART" id="SM00717">
    <property type="entry name" value="SANT"/>
    <property type="match status" value="1"/>
</dbReference>
<dbReference type="AlphaFoldDB" id="A0AA86N706"/>
<sequence length="225" mass="27375">MTQSKYNFWSEEEQAQLLKAICKQLHKKQDIDWQEVEVLMNGRTKQQCKSYYQLYIGKQKEYIQQISNKHNSQFSKLMYIMIFTEQFNYHWAFIQMHFFPDLTVQQIRNLYEQSHKYHYFILQILKTMKNRQNICSQYSKLLLQNIYNDIAQINNYIEVYNQLITKKLEREQVPSSLFNDAPESKEYQLDYCMLVGNFYYEYCTGFDLSQCLLVLGNQLSQYYVK</sequence>
<dbReference type="Proteomes" id="UP001642409">
    <property type="component" value="Unassembled WGS sequence"/>
</dbReference>
<dbReference type="EMBL" id="CAXDID020000121">
    <property type="protein sequence ID" value="CAL6032093.1"/>
    <property type="molecule type" value="Genomic_DNA"/>
</dbReference>